<keyword evidence="1" id="KW-0238">DNA-binding</keyword>
<organism evidence="3 4">
    <name type="scientific">Clytia hemisphaerica</name>
    <dbReference type="NCBI Taxonomy" id="252671"/>
    <lineage>
        <taxon>Eukaryota</taxon>
        <taxon>Metazoa</taxon>
        <taxon>Cnidaria</taxon>
        <taxon>Hydrozoa</taxon>
        <taxon>Hydroidolina</taxon>
        <taxon>Leptothecata</taxon>
        <taxon>Obeliida</taxon>
        <taxon>Clytiidae</taxon>
        <taxon>Clytia</taxon>
    </lineage>
</organism>
<evidence type="ECO:0000313" key="4">
    <source>
        <dbReference type="Proteomes" id="UP000594262"/>
    </source>
</evidence>
<dbReference type="GO" id="GO:0006310">
    <property type="term" value="P:DNA recombination"/>
    <property type="evidence" value="ECO:0007669"/>
    <property type="project" value="UniProtKB-KW"/>
</dbReference>
<dbReference type="InterPro" id="IPR052925">
    <property type="entry name" value="Phage_Integrase-like_Recomb"/>
</dbReference>
<keyword evidence="2" id="KW-0233">DNA recombination</keyword>
<reference evidence="3" key="1">
    <citation type="submission" date="2021-01" db="UniProtKB">
        <authorList>
            <consortium name="EnsemblMetazoa"/>
        </authorList>
    </citation>
    <scope>IDENTIFICATION</scope>
</reference>
<evidence type="ECO:0000313" key="3">
    <source>
        <dbReference type="EnsemblMetazoa" id="CLYHEMP021957.1"/>
    </source>
</evidence>
<accession>A0A7M6DQE1</accession>
<dbReference type="GO" id="GO:0003677">
    <property type="term" value="F:DNA binding"/>
    <property type="evidence" value="ECO:0007669"/>
    <property type="project" value="UniProtKB-KW"/>
</dbReference>
<dbReference type="SUPFAM" id="SSF56349">
    <property type="entry name" value="DNA breaking-rejoining enzymes"/>
    <property type="match status" value="1"/>
</dbReference>
<dbReference type="Gene3D" id="1.10.150.130">
    <property type="match status" value="1"/>
</dbReference>
<evidence type="ECO:0008006" key="5">
    <source>
        <dbReference type="Google" id="ProtNLM"/>
    </source>
</evidence>
<keyword evidence="4" id="KW-1185">Reference proteome</keyword>
<dbReference type="PANTHER" id="PTHR34605:SF6">
    <property type="entry name" value="TYR RECOMBINASE DOMAIN-CONTAINING PROTEIN"/>
    <property type="match status" value="1"/>
</dbReference>
<protein>
    <recommendedName>
        <fullName evidence="5">Tyr recombinase domain-containing protein</fullName>
    </recommendedName>
</protein>
<proteinExistence type="predicted"/>
<dbReference type="InterPro" id="IPR011010">
    <property type="entry name" value="DNA_brk_join_enz"/>
</dbReference>
<dbReference type="InterPro" id="IPR010998">
    <property type="entry name" value="Integrase_recombinase_N"/>
</dbReference>
<dbReference type="SUPFAM" id="SSF47823">
    <property type="entry name" value="lambda integrase-like, N-terminal domain"/>
    <property type="match status" value="1"/>
</dbReference>
<dbReference type="EnsemblMetazoa" id="CLYHEMT021957.1">
    <property type="protein sequence ID" value="CLYHEMP021957.1"/>
    <property type="gene ID" value="CLYHEMG021957"/>
</dbReference>
<dbReference type="OrthoDB" id="10039881at2759"/>
<sequence>MIPSILTKSRADATVKTYRNGFEQWSRWTQNYEEVKAIPADPLYVAIYLTCLIQQNDSYNKIKNSFYAISWFHKICNHEDPCKNNIVKCLLEAAKRILSRPKIKKLPLSPYHLIQIVRKNDDTDCVKQLRLVTMFLIGFSGFLRYQELANIRKGDIIFYKHFMRIFIEKSKCDQYRTGKWVLLLELITWEMEFGKG</sequence>
<evidence type="ECO:0000256" key="2">
    <source>
        <dbReference type="ARBA" id="ARBA00023172"/>
    </source>
</evidence>
<dbReference type="InterPro" id="IPR013762">
    <property type="entry name" value="Integrase-like_cat_sf"/>
</dbReference>
<dbReference type="Gene3D" id="1.10.443.10">
    <property type="entry name" value="Intergrase catalytic core"/>
    <property type="match status" value="1"/>
</dbReference>
<dbReference type="Proteomes" id="UP000594262">
    <property type="component" value="Unplaced"/>
</dbReference>
<dbReference type="GO" id="GO:0015074">
    <property type="term" value="P:DNA integration"/>
    <property type="evidence" value="ECO:0007669"/>
    <property type="project" value="InterPro"/>
</dbReference>
<dbReference type="AlphaFoldDB" id="A0A7M6DQE1"/>
<name>A0A7M6DQE1_9CNID</name>
<dbReference type="PANTHER" id="PTHR34605">
    <property type="entry name" value="PHAGE_INTEGRASE DOMAIN-CONTAINING PROTEIN"/>
    <property type="match status" value="1"/>
</dbReference>
<evidence type="ECO:0000256" key="1">
    <source>
        <dbReference type="ARBA" id="ARBA00023125"/>
    </source>
</evidence>